<dbReference type="Gene3D" id="3.90.1580.10">
    <property type="entry name" value="paralog of FGE (formylglycine-generating enzyme)"/>
    <property type="match status" value="1"/>
</dbReference>
<feature type="domain" description="Sulfatase-modifying factor enzyme-like" evidence="3">
    <location>
        <begin position="371"/>
        <end position="644"/>
    </location>
</feature>
<dbReference type="InterPro" id="IPR042095">
    <property type="entry name" value="SUMF_sf"/>
</dbReference>
<keyword evidence="2" id="KW-1133">Transmembrane helix</keyword>
<dbReference type="PANTHER" id="PTHR23150:SF35">
    <property type="entry name" value="BLL6746 PROTEIN"/>
    <property type="match status" value="1"/>
</dbReference>
<dbReference type="InterPro" id="IPR011990">
    <property type="entry name" value="TPR-like_helical_dom_sf"/>
</dbReference>
<evidence type="ECO:0000313" key="4">
    <source>
        <dbReference type="EMBL" id="MBP1475871.1"/>
    </source>
</evidence>
<name>A0ABS4DS24_9GAMM</name>
<keyword evidence="2" id="KW-0472">Membrane</keyword>
<protein>
    <submittedName>
        <fullName evidence="4">SUMF1/EgtB/PvdO family nonheme iron enzyme</fullName>
    </submittedName>
</protein>
<dbReference type="RefSeq" id="WP_209623191.1">
    <property type="nucleotide sequence ID" value="NZ_JAGJRS010000034.1"/>
</dbReference>
<gene>
    <name evidence="4" type="ORF">J7I44_16350</name>
</gene>
<dbReference type="EMBL" id="JAGJRS010000034">
    <property type="protein sequence ID" value="MBP1475871.1"/>
    <property type="molecule type" value="Genomic_DNA"/>
</dbReference>
<dbReference type="PANTHER" id="PTHR23150">
    <property type="entry name" value="SULFATASE MODIFYING FACTOR 1, 2"/>
    <property type="match status" value="1"/>
</dbReference>
<dbReference type="InterPro" id="IPR051043">
    <property type="entry name" value="Sulfatase_Mod_Factor_Kinase"/>
</dbReference>
<accession>A0ABS4DS24</accession>
<proteinExistence type="predicted"/>
<organism evidence="4 5">
    <name type="scientific">Frateuria flava</name>
    <dbReference type="NCBI Taxonomy" id="2821489"/>
    <lineage>
        <taxon>Bacteria</taxon>
        <taxon>Pseudomonadati</taxon>
        <taxon>Pseudomonadota</taxon>
        <taxon>Gammaproteobacteria</taxon>
        <taxon>Lysobacterales</taxon>
        <taxon>Rhodanobacteraceae</taxon>
        <taxon>Frateuria</taxon>
    </lineage>
</organism>
<evidence type="ECO:0000256" key="1">
    <source>
        <dbReference type="SAM" id="MobiDB-lite"/>
    </source>
</evidence>
<dbReference type="InterPro" id="IPR005532">
    <property type="entry name" value="SUMF_dom"/>
</dbReference>
<dbReference type="Proteomes" id="UP000823790">
    <property type="component" value="Unassembled WGS sequence"/>
</dbReference>
<feature type="transmembrane region" description="Helical" evidence="2">
    <location>
        <begin position="12"/>
        <end position="31"/>
    </location>
</feature>
<dbReference type="InterPro" id="IPR016187">
    <property type="entry name" value="CTDL_fold"/>
</dbReference>
<reference evidence="4 5" key="1">
    <citation type="submission" date="2021-04" db="EMBL/GenBank/DDBJ databases">
        <authorList>
            <person name="Huq M.A."/>
        </authorList>
    </citation>
    <scope>NUCLEOTIDE SEQUENCE [LARGE SCALE GENOMIC DNA]</scope>
    <source>
        <strain evidence="4 5">MAH-13</strain>
    </source>
</reference>
<evidence type="ECO:0000313" key="5">
    <source>
        <dbReference type="Proteomes" id="UP000823790"/>
    </source>
</evidence>
<evidence type="ECO:0000256" key="2">
    <source>
        <dbReference type="SAM" id="Phobius"/>
    </source>
</evidence>
<comment type="caution">
    <text evidence="4">The sequence shown here is derived from an EMBL/GenBank/DDBJ whole genome shotgun (WGS) entry which is preliminary data.</text>
</comment>
<keyword evidence="2" id="KW-0812">Transmembrane</keyword>
<dbReference type="Pfam" id="PF03781">
    <property type="entry name" value="FGE-sulfatase"/>
    <property type="match status" value="1"/>
</dbReference>
<keyword evidence="5" id="KW-1185">Reference proteome</keyword>
<dbReference type="SUPFAM" id="SSF56436">
    <property type="entry name" value="C-type lectin-like"/>
    <property type="match status" value="1"/>
</dbReference>
<feature type="region of interest" description="Disordered" evidence="1">
    <location>
        <begin position="49"/>
        <end position="71"/>
    </location>
</feature>
<evidence type="ECO:0000259" key="3">
    <source>
        <dbReference type="Pfam" id="PF03781"/>
    </source>
</evidence>
<sequence length="646" mass="69341">MPSNETVRLQRTLGGALGVLVLGAALVYHFFPRVFHVDPATMTARRPASTGFAAPAGQRAPRTPLDAEVDAGPPLTLAPAGVIASRMNKGNQHLPEQLSADTPEVQALLARAGKAMQEGRLVGSEDSAAALYAQALKDKPDSRAAAQGLNQVRAQLVAQIGQDIAVGDADSAQDLLDGLRDLPNTAGDVAQLEQGLKTLAKVRPMLAQAASLLQQGKVDQPQGASALDLYRQVQGLDPQNAMAEQGIFQVQRAVLDRALAAVAQNDFAAADRALAEAETIRPGAQQLVDVRNRVEGIRRQRASGLLAQARSALDAGNLDLAQRLAGQAQALQPDLKGIDAFQQQLTNARLYASYKPGQVFSDRFVDLPGHTPAMVVIPTGSFRMGAPDGEGDRTDAETPAHQVTLNKGFAMARAEVTVGQFREFVRASGYQPDSIRRGGASVYDERSGVLRDDSSATWQDDYAGRPAADELPVVNISWRDAKAYAAWLGERTGKRYRLPSEAEFEYALRGGTQTRFWWGGQAPTRKVENLTGSGDRSPSGRRWSNAFPGYRDGYWGPAPVASFMANPFGLYDIDGNVSEWVADCWHDNYVRAPVNGSAWLNPGCSVHVVRGGSWGSSPDQVRSAYRQGADGGVRSARVGFRVVREL</sequence>
<dbReference type="Gene3D" id="1.25.40.10">
    <property type="entry name" value="Tetratricopeptide repeat domain"/>
    <property type="match status" value="1"/>
</dbReference>